<reference evidence="1 2" key="1">
    <citation type="submission" date="2023-01" db="EMBL/GenBank/DDBJ databases">
        <title>Genomes from the Australian National Cyanobacteria Reference Collection.</title>
        <authorList>
            <person name="Willis A."/>
            <person name="Lee E.M.F."/>
        </authorList>
    </citation>
    <scope>NUCLEOTIDE SEQUENCE [LARGE SCALE GENOMIC DNA]</scope>
    <source>
        <strain evidence="1 2">CS-1033</strain>
    </source>
</reference>
<sequence length="114" mass="12587">MSTTPPAILDVALQIAEASNQALVTDPSIAEKIDYVSRYVGNRAVVRLLLACSLAAIHRPDVDIRKPYTEIGTPDAYSGRYYDERYIGFFGFETSCRKCKGVLRSQQLLGLVST</sequence>
<protein>
    <submittedName>
        <fullName evidence="1">Uncharacterized protein</fullName>
    </submittedName>
</protein>
<organism evidence="1 2">
    <name type="scientific">Anabaenopsis arnoldii</name>
    <dbReference type="NCBI Taxonomy" id="2152938"/>
    <lineage>
        <taxon>Bacteria</taxon>
        <taxon>Bacillati</taxon>
        <taxon>Cyanobacteriota</taxon>
        <taxon>Cyanophyceae</taxon>
        <taxon>Nostocales</taxon>
        <taxon>Nodulariaceae</taxon>
        <taxon>Anabaenopsis</taxon>
    </lineage>
</organism>
<evidence type="ECO:0000313" key="1">
    <source>
        <dbReference type="EMBL" id="MDB9540547.1"/>
    </source>
</evidence>
<proteinExistence type="predicted"/>
<dbReference type="RefSeq" id="WP_271733781.1">
    <property type="nucleotide sequence ID" value="NZ_JANQDP010000150.1"/>
</dbReference>
<accession>A0ABT5AV20</accession>
<name>A0ABT5AV20_9CYAN</name>
<evidence type="ECO:0000313" key="2">
    <source>
        <dbReference type="Proteomes" id="UP001212499"/>
    </source>
</evidence>
<keyword evidence="2" id="KW-1185">Reference proteome</keyword>
<gene>
    <name evidence="1" type="ORF">PN457_12930</name>
</gene>
<dbReference type="EMBL" id="JAQMUH010000144">
    <property type="protein sequence ID" value="MDB9540547.1"/>
    <property type="molecule type" value="Genomic_DNA"/>
</dbReference>
<comment type="caution">
    <text evidence="1">The sequence shown here is derived from an EMBL/GenBank/DDBJ whole genome shotgun (WGS) entry which is preliminary data.</text>
</comment>
<dbReference type="Proteomes" id="UP001212499">
    <property type="component" value="Unassembled WGS sequence"/>
</dbReference>